<evidence type="ECO:0008006" key="2">
    <source>
        <dbReference type="Google" id="ProtNLM"/>
    </source>
</evidence>
<sequence>MYGLNLKFLMVIKIRISTFQKKILLTMIRQPQTIYRITKIINPDAIYGKGYVETAFYTSCLRSLRNLEHKGLIKETQKGRWEKKRYNSRIAFCLTDLGKDYANKIINSIFEEFREVLRYFDILKYTFPHLKGLKLLKTE</sequence>
<comment type="caution">
    <text evidence="1">The sequence shown here is derived from an EMBL/GenBank/DDBJ whole genome shotgun (WGS) entry which is preliminary data.</text>
</comment>
<protein>
    <recommendedName>
        <fullName evidence="2">Transcription regulator PadR N-terminal domain-containing protein</fullName>
    </recommendedName>
</protein>
<dbReference type="Gene3D" id="1.10.10.10">
    <property type="entry name" value="Winged helix-like DNA-binding domain superfamily/Winged helix DNA-binding domain"/>
    <property type="match status" value="1"/>
</dbReference>
<gene>
    <name evidence="1" type="ORF">LCGC14_2342120</name>
</gene>
<dbReference type="EMBL" id="LAZR01033909">
    <property type="protein sequence ID" value="KKL46781.1"/>
    <property type="molecule type" value="Genomic_DNA"/>
</dbReference>
<evidence type="ECO:0000313" key="1">
    <source>
        <dbReference type="EMBL" id="KKL46781.1"/>
    </source>
</evidence>
<dbReference type="SUPFAM" id="SSF46785">
    <property type="entry name" value="Winged helix' DNA-binding domain"/>
    <property type="match status" value="1"/>
</dbReference>
<name>A0A0F9CZB7_9ZZZZ</name>
<accession>A0A0F9CZB7</accession>
<reference evidence="1" key="1">
    <citation type="journal article" date="2015" name="Nature">
        <title>Complex archaea that bridge the gap between prokaryotes and eukaryotes.</title>
        <authorList>
            <person name="Spang A."/>
            <person name="Saw J.H."/>
            <person name="Jorgensen S.L."/>
            <person name="Zaremba-Niedzwiedzka K."/>
            <person name="Martijn J."/>
            <person name="Lind A.E."/>
            <person name="van Eijk R."/>
            <person name="Schleper C."/>
            <person name="Guy L."/>
            <person name="Ettema T.J."/>
        </authorList>
    </citation>
    <scope>NUCLEOTIDE SEQUENCE</scope>
</reference>
<dbReference type="InterPro" id="IPR036388">
    <property type="entry name" value="WH-like_DNA-bd_sf"/>
</dbReference>
<dbReference type="InterPro" id="IPR036390">
    <property type="entry name" value="WH_DNA-bd_sf"/>
</dbReference>
<dbReference type="AlphaFoldDB" id="A0A0F9CZB7"/>
<proteinExistence type="predicted"/>
<organism evidence="1">
    <name type="scientific">marine sediment metagenome</name>
    <dbReference type="NCBI Taxonomy" id="412755"/>
    <lineage>
        <taxon>unclassified sequences</taxon>
        <taxon>metagenomes</taxon>
        <taxon>ecological metagenomes</taxon>
    </lineage>
</organism>